<dbReference type="PANTHER" id="PTHR43038">
    <property type="entry name" value="ATP-BINDING CASSETTE, SUB-FAMILY H, MEMBER 1"/>
    <property type="match status" value="1"/>
</dbReference>
<dbReference type="GO" id="GO:0005524">
    <property type="term" value="F:ATP binding"/>
    <property type="evidence" value="ECO:0007669"/>
    <property type="project" value="UniProtKB-KW"/>
</dbReference>
<dbReference type="PROSITE" id="PS00211">
    <property type="entry name" value="ABC_TRANSPORTER_1"/>
    <property type="match status" value="1"/>
</dbReference>
<gene>
    <name evidence="10" type="ORF">ACAOBT_LOCUS14320</name>
</gene>
<keyword evidence="5 7" id="KW-1133">Transmembrane helix</keyword>
<evidence type="ECO:0000259" key="8">
    <source>
        <dbReference type="PROSITE" id="PS50893"/>
    </source>
</evidence>
<evidence type="ECO:0000256" key="3">
    <source>
        <dbReference type="ARBA" id="ARBA00022741"/>
    </source>
</evidence>
<evidence type="ECO:0000313" key="11">
    <source>
        <dbReference type="Proteomes" id="UP001152888"/>
    </source>
</evidence>
<dbReference type="Proteomes" id="UP001152888">
    <property type="component" value="Unassembled WGS sequence"/>
</dbReference>
<dbReference type="InterPro" id="IPR013525">
    <property type="entry name" value="ABC2_TM"/>
</dbReference>
<keyword evidence="2 7" id="KW-0812">Transmembrane</keyword>
<feature type="transmembrane region" description="Helical" evidence="7">
    <location>
        <begin position="664"/>
        <end position="682"/>
    </location>
</feature>
<dbReference type="InterPro" id="IPR047817">
    <property type="entry name" value="ABC2_TM_bact-type"/>
</dbReference>
<keyword evidence="3" id="KW-0547">Nucleotide-binding</keyword>
<evidence type="ECO:0000256" key="1">
    <source>
        <dbReference type="ARBA" id="ARBA00004141"/>
    </source>
</evidence>
<dbReference type="PANTHER" id="PTHR43038:SF2">
    <property type="entry name" value="RH61964P"/>
    <property type="match status" value="1"/>
</dbReference>
<dbReference type="Pfam" id="PF00005">
    <property type="entry name" value="ABC_tran"/>
    <property type="match status" value="1"/>
</dbReference>
<feature type="domain" description="ABC transmembrane type-2" evidence="9">
    <location>
        <begin position="519"/>
        <end position="747"/>
    </location>
</feature>
<reference evidence="10" key="1">
    <citation type="submission" date="2022-03" db="EMBL/GenBank/DDBJ databases">
        <authorList>
            <person name="Sayadi A."/>
        </authorList>
    </citation>
    <scope>NUCLEOTIDE SEQUENCE</scope>
</reference>
<keyword evidence="4" id="KW-0067">ATP-binding</keyword>
<dbReference type="InterPro" id="IPR003439">
    <property type="entry name" value="ABC_transporter-like_ATP-bd"/>
</dbReference>
<dbReference type="PROSITE" id="PS50893">
    <property type="entry name" value="ABC_TRANSPORTER_2"/>
    <property type="match status" value="1"/>
</dbReference>
<evidence type="ECO:0000259" key="9">
    <source>
        <dbReference type="PROSITE" id="PS51012"/>
    </source>
</evidence>
<organism evidence="10 11">
    <name type="scientific">Acanthoscelides obtectus</name>
    <name type="common">Bean weevil</name>
    <name type="synonym">Bruchus obtectus</name>
    <dbReference type="NCBI Taxonomy" id="200917"/>
    <lineage>
        <taxon>Eukaryota</taxon>
        <taxon>Metazoa</taxon>
        <taxon>Ecdysozoa</taxon>
        <taxon>Arthropoda</taxon>
        <taxon>Hexapoda</taxon>
        <taxon>Insecta</taxon>
        <taxon>Pterygota</taxon>
        <taxon>Neoptera</taxon>
        <taxon>Endopterygota</taxon>
        <taxon>Coleoptera</taxon>
        <taxon>Polyphaga</taxon>
        <taxon>Cucujiformia</taxon>
        <taxon>Chrysomeloidea</taxon>
        <taxon>Chrysomelidae</taxon>
        <taxon>Bruchinae</taxon>
        <taxon>Bruchini</taxon>
        <taxon>Acanthoscelides</taxon>
    </lineage>
</organism>
<dbReference type="Gene3D" id="3.40.50.300">
    <property type="entry name" value="P-loop containing nucleotide triphosphate hydrolases"/>
    <property type="match status" value="1"/>
</dbReference>
<feature type="transmembrane region" description="Helical" evidence="7">
    <location>
        <begin position="630"/>
        <end position="652"/>
    </location>
</feature>
<proteinExistence type="predicted"/>
<dbReference type="GO" id="GO:0016020">
    <property type="term" value="C:membrane"/>
    <property type="evidence" value="ECO:0007669"/>
    <property type="project" value="UniProtKB-SubCell"/>
</dbReference>
<accession>A0A9P0KSW8</accession>
<dbReference type="SMART" id="SM00382">
    <property type="entry name" value="AAA"/>
    <property type="match status" value="1"/>
</dbReference>
<sequence length="748" mass="84798">MEKSYSRIFSTVEFTKLCWCFGRKAKRSPFHSGSMWDNYAVYVEDLVKSYGSKEILKKLCMKVERGIIYGLLGASGCGKTTLLSCIVGRKRFNSGEIWVLGGKPGEPGSGIPGPRVGYMPQDIALVGEFTIKDAVYYFGRIFGLEESYISQRYQTLHTLLELPPDDRFLKNCSGGQQRRVSLAAALVHQPELLIMDEPTVGVDPVLRDRIWEHLVEITRKENTSVIITTHYIEECRQANKIGLMREGRLLAEESPGRLLQIFDTDTLEEVFLILSKRQEEGRLDDISSYPVADDQNNCMVEMMPYTGSTVSVTSTVATMEIGHGSQDILTTKDKRRMPRKRLDGNRVKALMDKNWKQFYRNVTGIIFLLTFPIIQISVFVKAVGDDVKSIPLAIVNDETMATSCPNFDFKGTAVPYDDGCHFSNISCRFLTYLDHPMIHKVKYDDVESGKQGVMRGHVAGVLYMSNNFTAYAEKRVDKGKDIEEEDLELSEIKVWMDMSNRQIGQAIKYKLIDLYRHFQEDIFSDCKFLPGFAKYPVNVDFYYGHEDDTFTIYMLPGSLITIMFFMGAMMTSQTIITDRHDGVWDRSTVAGVTSLEITLTHFLLQAAVTLVQVSLVIITAFAVFQMEYNGQMWLIFLIVFMQGICGMSYGFWVSVIASDHSMANTILTGIFLPMMLLCGLMWPTEAMPIGLRYFARSLPFTISIEALRNVSKKGWLITNPGVYNGMCVSLFWTLLFGLVSVYLIKTKR</sequence>
<dbReference type="InterPro" id="IPR017871">
    <property type="entry name" value="ABC_transporter-like_CS"/>
</dbReference>
<evidence type="ECO:0000256" key="7">
    <source>
        <dbReference type="SAM" id="Phobius"/>
    </source>
</evidence>
<dbReference type="EMBL" id="CAKOFQ010006905">
    <property type="protein sequence ID" value="CAH1981106.1"/>
    <property type="molecule type" value="Genomic_DNA"/>
</dbReference>
<evidence type="ECO:0000313" key="10">
    <source>
        <dbReference type="EMBL" id="CAH1981106.1"/>
    </source>
</evidence>
<evidence type="ECO:0000256" key="4">
    <source>
        <dbReference type="ARBA" id="ARBA00022840"/>
    </source>
</evidence>
<evidence type="ECO:0000256" key="5">
    <source>
        <dbReference type="ARBA" id="ARBA00022989"/>
    </source>
</evidence>
<feature type="domain" description="ABC transporter" evidence="8">
    <location>
        <begin position="41"/>
        <end position="271"/>
    </location>
</feature>
<feature type="transmembrane region" description="Helical" evidence="7">
    <location>
        <begin position="722"/>
        <end position="744"/>
    </location>
</feature>
<feature type="transmembrane region" description="Helical" evidence="7">
    <location>
        <begin position="550"/>
        <end position="570"/>
    </location>
</feature>
<dbReference type="PROSITE" id="PS51012">
    <property type="entry name" value="ABC_TM2"/>
    <property type="match status" value="1"/>
</dbReference>
<dbReference type="OrthoDB" id="10255969at2759"/>
<keyword evidence="11" id="KW-1185">Reference proteome</keyword>
<dbReference type="GO" id="GO:0016887">
    <property type="term" value="F:ATP hydrolysis activity"/>
    <property type="evidence" value="ECO:0007669"/>
    <property type="project" value="InterPro"/>
</dbReference>
<feature type="transmembrane region" description="Helical" evidence="7">
    <location>
        <begin position="602"/>
        <end position="624"/>
    </location>
</feature>
<name>A0A9P0KSW8_ACAOB</name>
<dbReference type="SUPFAM" id="SSF52540">
    <property type="entry name" value="P-loop containing nucleoside triphosphate hydrolases"/>
    <property type="match status" value="1"/>
</dbReference>
<comment type="subcellular location">
    <subcellularLocation>
        <location evidence="1">Membrane</location>
        <topology evidence="1">Multi-pass membrane protein</topology>
    </subcellularLocation>
</comment>
<comment type="caution">
    <text evidence="10">The sequence shown here is derived from an EMBL/GenBank/DDBJ whole genome shotgun (WGS) entry which is preliminary data.</text>
</comment>
<protein>
    <submittedName>
        <fullName evidence="10">Uncharacterized protein</fullName>
    </submittedName>
</protein>
<evidence type="ECO:0000256" key="6">
    <source>
        <dbReference type="ARBA" id="ARBA00023136"/>
    </source>
</evidence>
<evidence type="ECO:0000256" key="2">
    <source>
        <dbReference type="ARBA" id="ARBA00022692"/>
    </source>
</evidence>
<dbReference type="AlphaFoldDB" id="A0A9P0KSW8"/>
<dbReference type="GO" id="GO:0140359">
    <property type="term" value="F:ABC-type transporter activity"/>
    <property type="evidence" value="ECO:0007669"/>
    <property type="project" value="InterPro"/>
</dbReference>
<dbReference type="InterPro" id="IPR003593">
    <property type="entry name" value="AAA+_ATPase"/>
</dbReference>
<dbReference type="Pfam" id="PF12698">
    <property type="entry name" value="ABC2_membrane_3"/>
    <property type="match status" value="1"/>
</dbReference>
<feature type="transmembrane region" description="Helical" evidence="7">
    <location>
        <begin position="358"/>
        <end position="380"/>
    </location>
</feature>
<dbReference type="InterPro" id="IPR027417">
    <property type="entry name" value="P-loop_NTPase"/>
</dbReference>
<keyword evidence="6 7" id="KW-0472">Membrane</keyword>
<dbReference type="CDD" id="cd03230">
    <property type="entry name" value="ABC_DR_subfamily_A"/>
    <property type="match status" value="1"/>
</dbReference>